<dbReference type="SUPFAM" id="SSF52540">
    <property type="entry name" value="P-loop containing nucleoside triphosphate hydrolases"/>
    <property type="match status" value="1"/>
</dbReference>
<dbReference type="SMART" id="SM00382">
    <property type="entry name" value="AAA"/>
    <property type="match status" value="1"/>
</dbReference>
<dbReference type="PROSITE" id="PS00211">
    <property type="entry name" value="ABC_TRANSPORTER_1"/>
    <property type="match status" value="1"/>
</dbReference>
<dbReference type="InterPro" id="IPR003439">
    <property type="entry name" value="ABC_transporter-like_ATP-bd"/>
</dbReference>
<dbReference type="InterPro" id="IPR050319">
    <property type="entry name" value="ABC_transp_ATP-bind"/>
</dbReference>
<evidence type="ECO:0000256" key="4">
    <source>
        <dbReference type="ARBA" id="ARBA00022741"/>
    </source>
</evidence>
<accession>A0ABT9E5N8</accession>
<dbReference type="EMBL" id="JAUTWS010000029">
    <property type="protein sequence ID" value="MDO9711482.1"/>
    <property type="molecule type" value="Genomic_DNA"/>
</dbReference>
<dbReference type="InterPro" id="IPR013563">
    <property type="entry name" value="Oligopep_ABC_C"/>
</dbReference>
<dbReference type="PANTHER" id="PTHR43776">
    <property type="entry name" value="TRANSPORT ATP-BINDING PROTEIN"/>
    <property type="match status" value="1"/>
</dbReference>
<keyword evidence="3" id="KW-0813">Transport</keyword>
<dbReference type="NCBIfam" id="TIGR01727">
    <property type="entry name" value="oligo_HPY"/>
    <property type="match status" value="1"/>
</dbReference>
<gene>
    <name evidence="7" type="ORF">Q7A36_24255</name>
</gene>
<feature type="domain" description="ABC transporter" evidence="6">
    <location>
        <begin position="4"/>
        <end position="244"/>
    </location>
</feature>
<dbReference type="PROSITE" id="PS50893">
    <property type="entry name" value="ABC_TRANSPORTER_2"/>
    <property type="match status" value="1"/>
</dbReference>
<dbReference type="PANTHER" id="PTHR43776:SF7">
    <property type="entry name" value="D,D-DIPEPTIDE TRANSPORT ATP-BINDING PROTEIN DDPF-RELATED"/>
    <property type="match status" value="1"/>
</dbReference>
<evidence type="ECO:0000256" key="5">
    <source>
        <dbReference type="ARBA" id="ARBA00022840"/>
    </source>
</evidence>
<dbReference type="RefSeq" id="WP_305106341.1">
    <property type="nucleotide sequence ID" value="NZ_JAUTWS010000029.1"/>
</dbReference>
<evidence type="ECO:0000313" key="7">
    <source>
        <dbReference type="EMBL" id="MDO9711482.1"/>
    </source>
</evidence>
<reference evidence="7 8" key="1">
    <citation type="submission" date="2023-08" db="EMBL/GenBank/DDBJ databases">
        <title>The draft genome sequence of Paracraurococcus sp. LOR1-02.</title>
        <authorList>
            <person name="Kingkaew E."/>
            <person name="Tanasupawat S."/>
        </authorList>
    </citation>
    <scope>NUCLEOTIDE SEQUENCE [LARGE SCALE GENOMIC DNA]</scope>
    <source>
        <strain evidence="7 8">LOR1-02</strain>
    </source>
</reference>
<dbReference type="Pfam" id="PF08352">
    <property type="entry name" value="oligo_HPY"/>
    <property type="match status" value="1"/>
</dbReference>
<evidence type="ECO:0000259" key="6">
    <source>
        <dbReference type="PROSITE" id="PS50893"/>
    </source>
</evidence>
<sequence>MSLLSVEGLRTRYGRGAYAVDGVSLEVAAGETVGLVGESGCGKSSLGKTILRLVDPSAGSIRLGGVELARLGQRALVPHRRRMQMVFQDPLGSLNPRQSISTLLETPLAVHGERDAAKRRQRVLEIIGKVGLPVAALERYPHEFSGGQRQRIGIARALVLRPELIICDEPVSALDLSIQAQILNLLVDLKREFGLAYLFISHDLSVVRYFADRVLVMYLGRIVESADHAALWRAPQHPYTRALLASVPQAGARRERGQPVIRGELTRAPERGCRFRARCPLAAERCAAEDPALRSVATGHLAACHFA</sequence>
<proteinExistence type="inferred from homology"/>
<keyword evidence="5 7" id="KW-0067">ATP-binding</keyword>
<comment type="similarity">
    <text evidence="2">Belongs to the ABC transporter superfamily.</text>
</comment>
<dbReference type="Gene3D" id="3.40.50.300">
    <property type="entry name" value="P-loop containing nucleotide triphosphate hydrolases"/>
    <property type="match status" value="1"/>
</dbReference>
<name>A0ABT9E5N8_9PROT</name>
<evidence type="ECO:0000313" key="8">
    <source>
        <dbReference type="Proteomes" id="UP001243009"/>
    </source>
</evidence>
<dbReference type="Pfam" id="PF00005">
    <property type="entry name" value="ABC_tran"/>
    <property type="match status" value="1"/>
</dbReference>
<comment type="subcellular location">
    <subcellularLocation>
        <location evidence="1">Cell inner membrane</location>
        <topology evidence="1">Peripheral membrane protein</topology>
    </subcellularLocation>
</comment>
<evidence type="ECO:0000256" key="3">
    <source>
        <dbReference type="ARBA" id="ARBA00022448"/>
    </source>
</evidence>
<organism evidence="7 8">
    <name type="scientific">Paracraurococcus lichenis</name>
    <dbReference type="NCBI Taxonomy" id="3064888"/>
    <lineage>
        <taxon>Bacteria</taxon>
        <taxon>Pseudomonadati</taxon>
        <taxon>Pseudomonadota</taxon>
        <taxon>Alphaproteobacteria</taxon>
        <taxon>Acetobacterales</taxon>
        <taxon>Roseomonadaceae</taxon>
        <taxon>Paracraurococcus</taxon>
    </lineage>
</organism>
<dbReference type="Proteomes" id="UP001243009">
    <property type="component" value="Unassembled WGS sequence"/>
</dbReference>
<dbReference type="InterPro" id="IPR003593">
    <property type="entry name" value="AAA+_ATPase"/>
</dbReference>
<dbReference type="InterPro" id="IPR017871">
    <property type="entry name" value="ABC_transporter-like_CS"/>
</dbReference>
<dbReference type="CDD" id="cd03257">
    <property type="entry name" value="ABC_NikE_OppD_transporters"/>
    <property type="match status" value="1"/>
</dbReference>
<evidence type="ECO:0000256" key="1">
    <source>
        <dbReference type="ARBA" id="ARBA00004417"/>
    </source>
</evidence>
<evidence type="ECO:0000256" key="2">
    <source>
        <dbReference type="ARBA" id="ARBA00005417"/>
    </source>
</evidence>
<protein>
    <submittedName>
        <fullName evidence="7">ATP-binding cassette domain-containing protein</fullName>
    </submittedName>
</protein>
<keyword evidence="8" id="KW-1185">Reference proteome</keyword>
<dbReference type="GO" id="GO:0005524">
    <property type="term" value="F:ATP binding"/>
    <property type="evidence" value="ECO:0007669"/>
    <property type="project" value="UniProtKB-KW"/>
</dbReference>
<keyword evidence="4" id="KW-0547">Nucleotide-binding</keyword>
<dbReference type="InterPro" id="IPR027417">
    <property type="entry name" value="P-loop_NTPase"/>
</dbReference>
<comment type="caution">
    <text evidence="7">The sequence shown here is derived from an EMBL/GenBank/DDBJ whole genome shotgun (WGS) entry which is preliminary data.</text>
</comment>